<accession>A0A9X4S5J2</accession>
<dbReference type="Pfam" id="PF20693">
    <property type="entry name" value="YobI-ATPase"/>
    <property type="match status" value="1"/>
</dbReference>
<dbReference type="InterPro" id="IPR027417">
    <property type="entry name" value="P-loop_NTPase"/>
</dbReference>
<feature type="coiled-coil region" evidence="1">
    <location>
        <begin position="393"/>
        <end position="420"/>
    </location>
</feature>
<proteinExistence type="predicted"/>
<keyword evidence="2" id="KW-0812">Transmembrane</keyword>
<dbReference type="Proteomes" id="UP001152614">
    <property type="component" value="Unassembled WGS sequence"/>
</dbReference>
<comment type="caution">
    <text evidence="4">The sequence shown here is derived from an EMBL/GenBank/DDBJ whole genome shotgun (WGS) entry which is preliminary data.</text>
</comment>
<keyword evidence="2" id="KW-0472">Membrane</keyword>
<name>A0A9X4S5J2_9LACT</name>
<feature type="transmembrane region" description="Helical" evidence="2">
    <location>
        <begin position="124"/>
        <end position="141"/>
    </location>
</feature>
<keyword evidence="1" id="KW-0175">Coiled coil</keyword>
<evidence type="ECO:0000256" key="1">
    <source>
        <dbReference type="SAM" id="Coils"/>
    </source>
</evidence>
<dbReference type="InterPro" id="IPR048428">
    <property type="entry name" value="YobI-NTPase"/>
</dbReference>
<dbReference type="RefSeq" id="WP_278229274.1">
    <property type="nucleotide sequence ID" value="NZ_JAOWLY010000013.1"/>
</dbReference>
<evidence type="ECO:0000256" key="2">
    <source>
        <dbReference type="SAM" id="Phobius"/>
    </source>
</evidence>
<dbReference type="SUPFAM" id="SSF52540">
    <property type="entry name" value="P-loop containing nucleoside triphosphate hydrolases"/>
    <property type="match status" value="1"/>
</dbReference>
<protein>
    <recommendedName>
        <fullName evidence="3">YobI-like P-loop NTPase domain-containing protein</fullName>
    </recommendedName>
</protein>
<reference evidence="4" key="2">
    <citation type="journal article" date="2023" name="Food Microbiol.">
        <title>Evaluation of the fermentation potential of lactic acid bacteria isolated from herbs, fruits and vegetables as starter cultures in nut-based milk alternatives.</title>
        <authorList>
            <person name="Huang W."/>
            <person name="Dong A."/>
            <person name="Pham H.T."/>
            <person name="Zhou C."/>
            <person name="Huo Z."/>
            <person name="Watjen A.P."/>
            <person name="Prakash S."/>
            <person name="Bang-Berthelsen C.H."/>
            <person name="Turner M.S."/>
        </authorList>
    </citation>
    <scope>NUCLEOTIDE SEQUENCE</scope>
    <source>
        <strain evidence="4">3</strain>
    </source>
</reference>
<evidence type="ECO:0000259" key="3">
    <source>
        <dbReference type="Pfam" id="PF20693"/>
    </source>
</evidence>
<gene>
    <name evidence="4" type="ORF">OGZ51_11595</name>
</gene>
<dbReference type="EMBL" id="JAOWLY010000013">
    <property type="protein sequence ID" value="MDG4984788.1"/>
    <property type="molecule type" value="Genomic_DNA"/>
</dbReference>
<organism evidence="4 5">
    <name type="scientific">Lactococcus lactis</name>
    <dbReference type="NCBI Taxonomy" id="1358"/>
    <lineage>
        <taxon>Bacteria</taxon>
        <taxon>Bacillati</taxon>
        <taxon>Bacillota</taxon>
        <taxon>Bacilli</taxon>
        <taxon>Lactobacillales</taxon>
        <taxon>Streptococcaceae</taxon>
        <taxon>Lactococcus</taxon>
    </lineage>
</organism>
<evidence type="ECO:0000313" key="5">
    <source>
        <dbReference type="Proteomes" id="UP001152614"/>
    </source>
</evidence>
<dbReference type="AlphaFoldDB" id="A0A9X4S5J2"/>
<sequence>MNELKEEEGELRLHPLTPNDKREDVNSYKLYFDEALKNEKIKNIALSGNYGSGKSSILLTYFNGSEYENKKMQISLANFNSGSTNPKDNLLNIEKNIINQILYQIPVSKIPLTNFKIKREISSLQKIFILVEIILILSLVFKKSEVMVFVSSLYEKYISHIGISPIIYSILLLLMIWNVWMLLKYVPIKKINLKFQNVEAEINKKNDELFEKYADEIVYLLEKSGKEILVIEDLDRFKQLKIFEKLRELNVKVNDKLNSSNKNKFTFIYAIKDDLFNDKKERTKFFDLIIPVIPYLNATNSYEKLKSMFAKNYTIDDNLVYLLSFYIDDMRLLLNIYNEFVVYRDELGDEDFNEDDKLLSLIVYKNLFYKDYEDLKFRKGELYNIVTSVEKYRDEIRNQILKAKKELADAEEQREFKAAKTHEDVLTLWLKNNMYQNYSFGDINSFINNPQRNFYYLNNGQPINTTYEELQKDTDYQHELALALKEETITEKVIKDNISVLEKKLRSKLKDIISEDAIPEDKSLVYRLITQGYIDESYEKYINYSYAEKNDDTFLKNLFSNGKAIDFDVELNDFNKIIKVLTDVDYKKEVILNNSLLNYFIEKKDTRHIDEILNTSIKHSIGFIEQYYNKYSNILEHLVRLNIKIDLTKINIVDEKLIENYLFIEDETNFEFLILNNWKDKISNEEQISETINDKSLSNPFKVYYIPKLRRKVDLKNIDSDYYDSLLKNNKIIPSSENIDLYFKFSSDIINQILVEFINQNDLNMNFQMDKEFFDKLINTNEISNNKYKVFFEEYQFEGYSRELLDDNIKKEKLEILINLDKLVLSYDMVKFLDAKNIAYINNNEKKLSELLIENKDLDIKNWKTILDSNILNDVEKKKLFIARIDEFNFEEFKKLIIQLHFNEKLLKVINKQHGYHSIRFENTESNLVIKEYLANNNIIRENILNKMFEEK</sequence>
<evidence type="ECO:0000313" key="4">
    <source>
        <dbReference type="EMBL" id="MDG4984788.1"/>
    </source>
</evidence>
<feature type="transmembrane region" description="Helical" evidence="2">
    <location>
        <begin position="161"/>
        <end position="183"/>
    </location>
</feature>
<keyword evidence="2" id="KW-1133">Transmembrane helix</keyword>
<reference evidence="4" key="1">
    <citation type="submission" date="2022-10" db="EMBL/GenBank/DDBJ databases">
        <authorList>
            <person name="Turner M.S."/>
            <person name="Huang W."/>
        </authorList>
    </citation>
    <scope>NUCLEOTIDE SEQUENCE</scope>
    <source>
        <strain evidence="4">3</strain>
    </source>
</reference>
<feature type="domain" description="YobI-like P-loop NTPase" evidence="3">
    <location>
        <begin position="29"/>
        <end position="383"/>
    </location>
</feature>